<evidence type="ECO:0000256" key="4">
    <source>
        <dbReference type="ARBA" id="ARBA00022692"/>
    </source>
</evidence>
<dbReference type="Gene3D" id="1.10.3720.10">
    <property type="entry name" value="MetI-like"/>
    <property type="match status" value="1"/>
</dbReference>
<evidence type="ECO:0000256" key="9">
    <source>
        <dbReference type="RuleBase" id="RU363032"/>
    </source>
</evidence>
<dbReference type="GO" id="GO:0005886">
    <property type="term" value="C:plasma membrane"/>
    <property type="evidence" value="ECO:0007669"/>
    <property type="project" value="UniProtKB-SubCell"/>
</dbReference>
<dbReference type="GO" id="GO:0055085">
    <property type="term" value="P:transmembrane transport"/>
    <property type="evidence" value="ECO:0007669"/>
    <property type="project" value="InterPro"/>
</dbReference>
<dbReference type="InterPro" id="IPR050366">
    <property type="entry name" value="BP-dependent_transpt_permease"/>
</dbReference>
<evidence type="ECO:0000256" key="8">
    <source>
        <dbReference type="ARBA" id="ARBA00023136"/>
    </source>
</evidence>
<keyword evidence="7 9" id="KW-1133">Transmembrane helix</keyword>
<proteinExistence type="inferred from homology"/>
<keyword evidence="3" id="KW-1003">Cell membrane</keyword>
<comment type="subcellular location">
    <subcellularLocation>
        <location evidence="1 9">Cell membrane</location>
        <topology evidence="1 9">Multi-pass membrane protein</topology>
    </subcellularLocation>
</comment>
<keyword evidence="2 9" id="KW-0813">Transport</keyword>
<dbReference type="InterPro" id="IPR025966">
    <property type="entry name" value="OppC_N"/>
</dbReference>
<dbReference type="PROSITE" id="PS50928">
    <property type="entry name" value="ABC_TM1"/>
    <property type="match status" value="1"/>
</dbReference>
<dbReference type="Pfam" id="PF12911">
    <property type="entry name" value="OppC_N"/>
    <property type="match status" value="1"/>
</dbReference>
<evidence type="ECO:0000259" key="10">
    <source>
        <dbReference type="PROSITE" id="PS50928"/>
    </source>
</evidence>
<dbReference type="CDD" id="cd06261">
    <property type="entry name" value="TM_PBP2"/>
    <property type="match status" value="1"/>
</dbReference>
<evidence type="ECO:0000256" key="6">
    <source>
        <dbReference type="ARBA" id="ARBA00022927"/>
    </source>
</evidence>
<feature type="transmembrane region" description="Helical" evidence="9">
    <location>
        <begin position="47"/>
        <end position="68"/>
    </location>
</feature>
<evidence type="ECO:0000256" key="1">
    <source>
        <dbReference type="ARBA" id="ARBA00004651"/>
    </source>
</evidence>
<feature type="transmembrane region" description="Helical" evidence="9">
    <location>
        <begin position="349"/>
        <end position="372"/>
    </location>
</feature>
<evidence type="ECO:0000256" key="3">
    <source>
        <dbReference type="ARBA" id="ARBA00022475"/>
    </source>
</evidence>
<evidence type="ECO:0000256" key="2">
    <source>
        <dbReference type="ARBA" id="ARBA00022448"/>
    </source>
</evidence>
<keyword evidence="12" id="KW-1185">Reference proteome</keyword>
<evidence type="ECO:0000313" key="12">
    <source>
        <dbReference type="Proteomes" id="UP001165667"/>
    </source>
</evidence>
<protein>
    <submittedName>
        <fullName evidence="11">ABC transporter permease</fullName>
    </submittedName>
</protein>
<keyword evidence="5" id="KW-0571">Peptide transport</keyword>
<sequence length="385" mass="41525">MTMVPLVEPHLEDPTDTSLALTKSLPAGARSQSYGAMVWRRFRSNRTGMIGGVLVLLLVSAVIFADFLSPYDPAARDGSQIYMPPQAVHFVGASGFGLLPFTHPIKADVDPVTFEPTLSEDAVTECRPALFGAGWSYDLFGLTLDRHLLTAPEGCPFHLLGTDRDGRDMLARLLQGSRLTLFMAAFVVGVATLVGTVVGVVSGYARGAVDHWIQRVVEFVLALPELPFYFALVAIIPRDTSPLNVFLMLAAILACLKWAQLAREVRGKTLAVGGLDYVKAAEAVGARPSRIVFRHVLPNVMSQVVVATTLMIPSIVLLESFLSFLGLGVQPPLISWGLLLNAGQDLQTLGSYPWVLSPIGAILITVLGFNMLGDGLRDAMDPYHS</sequence>
<dbReference type="SUPFAM" id="SSF161098">
    <property type="entry name" value="MetI-like"/>
    <property type="match status" value="1"/>
</dbReference>
<feature type="domain" description="ABC transmembrane type-1" evidence="10">
    <location>
        <begin position="177"/>
        <end position="373"/>
    </location>
</feature>
<dbReference type="PANTHER" id="PTHR43386:SF1">
    <property type="entry name" value="D,D-DIPEPTIDE TRANSPORT SYSTEM PERMEASE PROTEIN DDPC-RELATED"/>
    <property type="match status" value="1"/>
</dbReference>
<dbReference type="InterPro" id="IPR000515">
    <property type="entry name" value="MetI-like"/>
</dbReference>
<dbReference type="EMBL" id="JAMOIM010000005">
    <property type="protein sequence ID" value="MCW6508278.1"/>
    <property type="molecule type" value="Genomic_DNA"/>
</dbReference>
<keyword evidence="6" id="KW-0653">Protein transport</keyword>
<evidence type="ECO:0000256" key="5">
    <source>
        <dbReference type="ARBA" id="ARBA00022856"/>
    </source>
</evidence>
<organism evidence="11 12">
    <name type="scientific">Lichenifustis flavocetrariae</name>
    <dbReference type="NCBI Taxonomy" id="2949735"/>
    <lineage>
        <taxon>Bacteria</taxon>
        <taxon>Pseudomonadati</taxon>
        <taxon>Pseudomonadota</taxon>
        <taxon>Alphaproteobacteria</taxon>
        <taxon>Hyphomicrobiales</taxon>
        <taxon>Lichenihabitantaceae</taxon>
        <taxon>Lichenifustis</taxon>
    </lineage>
</organism>
<dbReference type="GO" id="GO:0015031">
    <property type="term" value="P:protein transport"/>
    <property type="evidence" value="ECO:0007669"/>
    <property type="project" value="UniProtKB-KW"/>
</dbReference>
<dbReference type="RefSeq" id="WP_282584646.1">
    <property type="nucleotide sequence ID" value="NZ_JAMOIM010000005.1"/>
</dbReference>
<dbReference type="GO" id="GO:0015833">
    <property type="term" value="P:peptide transport"/>
    <property type="evidence" value="ECO:0007669"/>
    <property type="project" value="UniProtKB-KW"/>
</dbReference>
<feature type="transmembrane region" description="Helical" evidence="9">
    <location>
        <begin position="216"/>
        <end position="236"/>
    </location>
</feature>
<comment type="caution">
    <text evidence="11">The sequence shown here is derived from an EMBL/GenBank/DDBJ whole genome shotgun (WGS) entry which is preliminary data.</text>
</comment>
<dbReference type="AlphaFoldDB" id="A0AA41YWI6"/>
<feature type="transmembrane region" description="Helical" evidence="9">
    <location>
        <begin position="304"/>
        <end position="329"/>
    </location>
</feature>
<gene>
    <name evidence="11" type="ORF">M8523_09615</name>
</gene>
<evidence type="ECO:0000256" key="7">
    <source>
        <dbReference type="ARBA" id="ARBA00022989"/>
    </source>
</evidence>
<feature type="transmembrane region" description="Helical" evidence="9">
    <location>
        <begin position="179"/>
        <end position="204"/>
    </location>
</feature>
<feature type="transmembrane region" description="Helical" evidence="9">
    <location>
        <begin position="242"/>
        <end position="259"/>
    </location>
</feature>
<dbReference type="InterPro" id="IPR035906">
    <property type="entry name" value="MetI-like_sf"/>
</dbReference>
<reference evidence="11" key="1">
    <citation type="submission" date="2022-05" db="EMBL/GenBank/DDBJ databases">
        <authorList>
            <person name="Pankratov T."/>
        </authorList>
    </citation>
    <scope>NUCLEOTIDE SEQUENCE</scope>
    <source>
        <strain evidence="11">BP6-180914</strain>
    </source>
</reference>
<keyword evidence="8 9" id="KW-0472">Membrane</keyword>
<name>A0AA41YWI6_9HYPH</name>
<comment type="similarity">
    <text evidence="9">Belongs to the binding-protein-dependent transport system permease family.</text>
</comment>
<keyword evidence="4 9" id="KW-0812">Transmembrane</keyword>
<dbReference type="PANTHER" id="PTHR43386">
    <property type="entry name" value="OLIGOPEPTIDE TRANSPORT SYSTEM PERMEASE PROTEIN APPC"/>
    <property type="match status" value="1"/>
</dbReference>
<dbReference type="Pfam" id="PF00528">
    <property type="entry name" value="BPD_transp_1"/>
    <property type="match status" value="1"/>
</dbReference>
<accession>A0AA41YWI6</accession>
<dbReference type="Proteomes" id="UP001165667">
    <property type="component" value="Unassembled WGS sequence"/>
</dbReference>
<evidence type="ECO:0000313" key="11">
    <source>
        <dbReference type="EMBL" id="MCW6508278.1"/>
    </source>
</evidence>